<evidence type="ECO:0000313" key="3">
    <source>
        <dbReference type="Proteomes" id="UP000198832"/>
    </source>
</evidence>
<feature type="region of interest" description="Disordered" evidence="1">
    <location>
        <begin position="315"/>
        <end position="340"/>
    </location>
</feature>
<dbReference type="EMBL" id="FOLB01000006">
    <property type="protein sequence ID" value="SFC44774.1"/>
    <property type="molecule type" value="Genomic_DNA"/>
</dbReference>
<dbReference type="STRING" id="574651.SAMN04487968_106224"/>
<dbReference type="AlphaFoldDB" id="A0A1I1J893"/>
<sequence length="357" mass="37259">MTALAWRAPARASVCGPSGWVPVERLEVVRPGGQAYVRVESTPVGADADLEALVAATDHFPGAVDGGLATTVVLGAPGQSRTMTWSENGCAMSATIRYGLHDGRFVVLTSVLPDGNAATAAEAEAILGSVRFVTPAAGAPEVLPVRENDRADWTTVTRLWQGNGTVSRSQTYTITSEEAFGAAQHFGVTLLPGSDPSVLDGLDPAARDAVTSASWRSLVARGADTDPCLREALELAASHDLLVVLAADDALAWFAARPQRMVVISRGTRPHELELAVHGTGELATRILAATARSRGSVRLRSAYRVAGAVTGAEAGWHQTDPSGPTAHPRRTTADGSDLSTDDIRRLLGTLLPAGAH</sequence>
<keyword evidence="3" id="KW-1185">Reference proteome</keyword>
<dbReference type="OrthoDB" id="3761219at2"/>
<gene>
    <name evidence="2" type="ORF">SAMN04487968_106224</name>
</gene>
<dbReference type="RefSeq" id="WP_091123291.1">
    <property type="nucleotide sequence ID" value="NZ_FOLB01000006.1"/>
</dbReference>
<dbReference type="Proteomes" id="UP000198832">
    <property type="component" value="Unassembled WGS sequence"/>
</dbReference>
<evidence type="ECO:0000313" key="2">
    <source>
        <dbReference type="EMBL" id="SFC44774.1"/>
    </source>
</evidence>
<name>A0A1I1J893_9ACTN</name>
<evidence type="ECO:0000256" key="1">
    <source>
        <dbReference type="SAM" id="MobiDB-lite"/>
    </source>
</evidence>
<organism evidence="2 3">
    <name type="scientific">Nocardioides terrae</name>
    <dbReference type="NCBI Taxonomy" id="574651"/>
    <lineage>
        <taxon>Bacteria</taxon>
        <taxon>Bacillati</taxon>
        <taxon>Actinomycetota</taxon>
        <taxon>Actinomycetes</taxon>
        <taxon>Propionibacteriales</taxon>
        <taxon>Nocardioidaceae</taxon>
        <taxon>Nocardioides</taxon>
    </lineage>
</organism>
<protein>
    <submittedName>
        <fullName evidence="2">Uncharacterized protein</fullName>
    </submittedName>
</protein>
<accession>A0A1I1J893</accession>
<proteinExistence type="predicted"/>
<reference evidence="2 3" key="1">
    <citation type="submission" date="2016-10" db="EMBL/GenBank/DDBJ databases">
        <authorList>
            <person name="de Groot N.N."/>
        </authorList>
    </citation>
    <scope>NUCLEOTIDE SEQUENCE [LARGE SCALE GENOMIC DNA]</scope>
    <source>
        <strain evidence="2 3">CGMCC 1.7056</strain>
    </source>
</reference>